<feature type="domain" description="SRCR" evidence="6">
    <location>
        <begin position="50"/>
        <end position="150"/>
    </location>
</feature>
<dbReference type="GO" id="GO:0045217">
    <property type="term" value="P:cell-cell junction maintenance"/>
    <property type="evidence" value="ECO:0007669"/>
    <property type="project" value="TreeGrafter"/>
</dbReference>
<evidence type="ECO:0000313" key="8">
    <source>
        <dbReference type="Proteomes" id="UP000694556"/>
    </source>
</evidence>
<dbReference type="Proteomes" id="UP000694556">
    <property type="component" value="Chromosome 20"/>
</dbReference>
<evidence type="ECO:0000259" key="6">
    <source>
        <dbReference type="PROSITE" id="PS50287"/>
    </source>
</evidence>
<evidence type="ECO:0000313" key="7">
    <source>
        <dbReference type="Ensembl" id="ENSCMMP00000026084.1"/>
    </source>
</evidence>
<organism evidence="7 8">
    <name type="scientific">Cairina moschata</name>
    <name type="common">Muscovy duck</name>
    <dbReference type="NCBI Taxonomy" id="8855"/>
    <lineage>
        <taxon>Eukaryota</taxon>
        <taxon>Metazoa</taxon>
        <taxon>Chordata</taxon>
        <taxon>Craniata</taxon>
        <taxon>Vertebrata</taxon>
        <taxon>Euteleostomi</taxon>
        <taxon>Archelosauria</taxon>
        <taxon>Archosauria</taxon>
        <taxon>Dinosauria</taxon>
        <taxon>Saurischia</taxon>
        <taxon>Theropoda</taxon>
        <taxon>Coelurosauria</taxon>
        <taxon>Aves</taxon>
        <taxon>Neognathae</taxon>
        <taxon>Galloanserae</taxon>
        <taxon>Anseriformes</taxon>
        <taxon>Anatidae</taxon>
        <taxon>Anatinae</taxon>
        <taxon>Cairina</taxon>
    </lineage>
</organism>
<evidence type="ECO:0000256" key="2">
    <source>
        <dbReference type="ARBA" id="ARBA00022737"/>
    </source>
</evidence>
<dbReference type="GO" id="GO:0016020">
    <property type="term" value="C:membrane"/>
    <property type="evidence" value="ECO:0007669"/>
    <property type="project" value="InterPro"/>
</dbReference>
<evidence type="ECO:0000256" key="4">
    <source>
        <dbReference type="ARBA" id="ARBA00023180"/>
    </source>
</evidence>
<dbReference type="AlphaFoldDB" id="A0A8C3CVK9"/>
<dbReference type="Ensembl" id="ENSCMMT00000028522.1">
    <property type="protein sequence ID" value="ENSCMMP00000026084.1"/>
    <property type="gene ID" value="ENSCMMG00000016099.1"/>
</dbReference>
<dbReference type="InterPro" id="IPR036772">
    <property type="entry name" value="SRCR-like_dom_sf"/>
</dbReference>
<dbReference type="InterPro" id="IPR053243">
    <property type="entry name" value="SJ_maturation_regulator"/>
</dbReference>
<keyword evidence="3 5" id="KW-1015">Disulfide bond</keyword>
<dbReference type="FunFam" id="3.10.250.10:FF:000001">
    <property type="entry name" value="Lysyl oxidase 4 isoform X1"/>
    <property type="match status" value="1"/>
</dbReference>
<evidence type="ECO:0000256" key="1">
    <source>
        <dbReference type="ARBA" id="ARBA00022729"/>
    </source>
</evidence>
<keyword evidence="4" id="KW-0325">Glycoprotein</keyword>
<reference evidence="7" key="3">
    <citation type="submission" date="2025-09" db="UniProtKB">
        <authorList>
            <consortium name="Ensembl"/>
        </authorList>
    </citation>
    <scope>IDENTIFICATION</scope>
</reference>
<dbReference type="PROSITE" id="PS50287">
    <property type="entry name" value="SRCR_2"/>
    <property type="match status" value="1"/>
</dbReference>
<dbReference type="PRINTS" id="PR00258">
    <property type="entry name" value="SPERACTRCPTR"/>
</dbReference>
<dbReference type="PANTHER" id="PTHR47653">
    <property type="entry name" value="PROTEIN BARK BEETLE"/>
    <property type="match status" value="1"/>
</dbReference>
<dbReference type="Pfam" id="PF00530">
    <property type="entry name" value="SRCR"/>
    <property type="match status" value="1"/>
</dbReference>
<dbReference type="Gene3D" id="3.10.250.10">
    <property type="entry name" value="SRCR-like domain"/>
    <property type="match status" value="1"/>
</dbReference>
<dbReference type="SUPFAM" id="SSF56487">
    <property type="entry name" value="SRCR-like"/>
    <property type="match status" value="1"/>
</dbReference>
<dbReference type="SMART" id="SM00202">
    <property type="entry name" value="SR"/>
    <property type="match status" value="1"/>
</dbReference>
<dbReference type="PANTHER" id="PTHR47653:SF1">
    <property type="entry name" value="DELETED IN MALIGNANT BRAIN TUMORS 1 PROTEIN"/>
    <property type="match status" value="1"/>
</dbReference>
<accession>A0A8C3CVK9</accession>
<feature type="disulfide bond" evidence="5">
    <location>
        <begin position="119"/>
        <end position="129"/>
    </location>
</feature>
<evidence type="ECO:0000256" key="3">
    <source>
        <dbReference type="ARBA" id="ARBA00023157"/>
    </source>
</evidence>
<dbReference type="InterPro" id="IPR001190">
    <property type="entry name" value="SRCR"/>
</dbReference>
<keyword evidence="1" id="KW-0732">Signal</keyword>
<keyword evidence="8" id="KW-1185">Reference proteome</keyword>
<dbReference type="PROSITE" id="PS00420">
    <property type="entry name" value="SRCR_1"/>
    <property type="match status" value="1"/>
</dbReference>
<sequence>MVTGRGARGGLAAPGVSRRSLGGQPSLCVLSVRLFWVLVTSRAGAGDGSVRLVSGADACRGRVEIFHGGSWGTVCDDDWGLSDAGVVCRQLGCGAAISATVLGFFGFGSGPVLLDNVGCAGGEARLADCFHLGWGRHNCGHHEDAGVVCRGGRPTGVGHHIGKVVGCSFGRGEMGLGYPGRVSGTRGGFWGPGGELGVGLDAGGSFLIGDVLGLFWGGRQQWDAGRWWPTPGCHLCSQGCSPLLRPRAQ</sequence>
<protein>
    <recommendedName>
        <fullName evidence="6">SRCR domain-containing protein</fullName>
    </recommendedName>
</protein>
<reference evidence="7" key="2">
    <citation type="submission" date="2025-08" db="UniProtKB">
        <authorList>
            <consortium name="Ensembl"/>
        </authorList>
    </citation>
    <scope>IDENTIFICATION</scope>
</reference>
<reference evidence="7" key="1">
    <citation type="submission" date="2018-09" db="EMBL/GenBank/DDBJ databases">
        <title>Common duck and Muscovy duck high density SNP chip.</title>
        <authorList>
            <person name="Vignal A."/>
            <person name="Thebault N."/>
            <person name="Warren W.C."/>
        </authorList>
    </citation>
    <scope>NUCLEOTIDE SEQUENCE [LARGE SCALE GENOMIC DNA]</scope>
</reference>
<proteinExistence type="predicted"/>
<keyword evidence="2" id="KW-0677">Repeat</keyword>
<feature type="disulfide bond" evidence="5">
    <location>
        <begin position="75"/>
        <end position="139"/>
    </location>
</feature>
<feature type="disulfide bond" evidence="5">
    <location>
        <begin position="88"/>
        <end position="149"/>
    </location>
</feature>
<evidence type="ECO:0000256" key="5">
    <source>
        <dbReference type="PROSITE-ProRule" id="PRU00196"/>
    </source>
</evidence>
<name>A0A8C3CVK9_CAIMO</name>